<dbReference type="OrthoDB" id="2317065at2759"/>
<dbReference type="VEuPathDB" id="FungiDB:DEHA2D00946g"/>
<dbReference type="AlphaFoldDB" id="B5RTQ1"/>
<dbReference type="Proteomes" id="UP000000599">
    <property type="component" value="Chromosome D"/>
</dbReference>
<keyword evidence="2" id="KW-1185">Reference proteome</keyword>
<dbReference type="KEGG" id="dha:DEHA2D00946g"/>
<dbReference type="EMBL" id="CR382136">
    <property type="protein sequence ID" value="CAR65607.1"/>
    <property type="molecule type" value="Genomic_DNA"/>
</dbReference>
<sequence length="42" mass="4721">MARQAYFDAIKDKLYGDTTVAKIWGDAYPALDEPEAPTEFPD</sequence>
<dbReference type="GeneID" id="8998435"/>
<protein>
    <submittedName>
        <fullName evidence="1">DEHA2D00946p</fullName>
    </submittedName>
</protein>
<name>B5RTQ1_DEBHA</name>
<evidence type="ECO:0000313" key="2">
    <source>
        <dbReference type="Proteomes" id="UP000000599"/>
    </source>
</evidence>
<evidence type="ECO:0000313" key="1">
    <source>
        <dbReference type="EMBL" id="CAR65607.1"/>
    </source>
</evidence>
<gene>
    <name evidence="1" type="ordered locus">DEHA2D00946g</name>
</gene>
<dbReference type="InParanoid" id="B5RTQ1"/>
<dbReference type="RefSeq" id="XP_002770245.1">
    <property type="nucleotide sequence ID" value="XM_002770199.1"/>
</dbReference>
<reference evidence="1 2" key="1">
    <citation type="journal article" date="2004" name="Nature">
        <title>Genome evolution in yeasts.</title>
        <authorList>
            <consortium name="Genolevures"/>
            <person name="Dujon B."/>
            <person name="Sherman D."/>
            <person name="Fischer G."/>
            <person name="Durrens P."/>
            <person name="Casaregola S."/>
            <person name="Lafontaine I."/>
            <person name="de Montigny J."/>
            <person name="Marck C."/>
            <person name="Neuveglise C."/>
            <person name="Talla E."/>
            <person name="Goffard N."/>
            <person name="Frangeul L."/>
            <person name="Aigle M."/>
            <person name="Anthouard V."/>
            <person name="Babour A."/>
            <person name="Barbe V."/>
            <person name="Barnay S."/>
            <person name="Blanchin S."/>
            <person name="Beckerich J.M."/>
            <person name="Beyne E."/>
            <person name="Bleykasten C."/>
            <person name="Boisrame A."/>
            <person name="Boyer J."/>
            <person name="Cattolico L."/>
            <person name="Confanioleri F."/>
            <person name="de Daruvar A."/>
            <person name="Despons L."/>
            <person name="Fabre E."/>
            <person name="Fairhead C."/>
            <person name="Ferry-Dumazet H."/>
            <person name="Groppi A."/>
            <person name="Hantraye F."/>
            <person name="Hennequin C."/>
            <person name="Jauniaux N."/>
            <person name="Joyet P."/>
            <person name="Kachouri R."/>
            <person name="Kerrest A."/>
            <person name="Koszul R."/>
            <person name="Lemaire M."/>
            <person name="Lesur I."/>
            <person name="Ma L."/>
            <person name="Muller H."/>
            <person name="Nicaud J.M."/>
            <person name="Nikolski M."/>
            <person name="Oztas S."/>
            <person name="Ozier-Kalogeropoulos O."/>
            <person name="Pellenz S."/>
            <person name="Potier S."/>
            <person name="Richard G.F."/>
            <person name="Straub M.L."/>
            <person name="Suleau A."/>
            <person name="Swennene D."/>
            <person name="Tekaia F."/>
            <person name="Wesolowski-Louvel M."/>
            <person name="Westhof E."/>
            <person name="Wirth B."/>
            <person name="Zeniou-Meyer M."/>
            <person name="Zivanovic I."/>
            <person name="Bolotin-Fukuhara M."/>
            <person name="Thierry A."/>
            <person name="Bouchier C."/>
            <person name="Caudron B."/>
            <person name="Scarpelli C."/>
            <person name="Gaillardin C."/>
            <person name="Weissenbach J."/>
            <person name="Wincker P."/>
            <person name="Souciet J.L."/>
        </authorList>
    </citation>
    <scope>NUCLEOTIDE SEQUENCE [LARGE SCALE GENOMIC DNA]</scope>
    <source>
        <strain evidence="2">ATCC 36239 / CBS 767 / BCRC 21394 / JCM 1990 / NBRC 0083 / IGC 2968</strain>
    </source>
</reference>
<organism evidence="1 2">
    <name type="scientific">Debaryomyces hansenii (strain ATCC 36239 / CBS 767 / BCRC 21394 / JCM 1990 / NBRC 0083 / IGC 2968)</name>
    <name type="common">Yeast</name>
    <name type="synonym">Torulaspora hansenii</name>
    <dbReference type="NCBI Taxonomy" id="284592"/>
    <lineage>
        <taxon>Eukaryota</taxon>
        <taxon>Fungi</taxon>
        <taxon>Dikarya</taxon>
        <taxon>Ascomycota</taxon>
        <taxon>Saccharomycotina</taxon>
        <taxon>Pichiomycetes</taxon>
        <taxon>Debaryomycetaceae</taxon>
        <taxon>Debaryomyces</taxon>
    </lineage>
</organism>
<dbReference type="HOGENOM" id="CLU_3260520_0_0_1"/>
<proteinExistence type="predicted"/>
<accession>B5RTQ1</accession>